<accession>A0A2N0UIU6</accession>
<dbReference type="InterPro" id="IPR001130">
    <property type="entry name" value="TatD-like"/>
</dbReference>
<evidence type="ECO:0000256" key="1">
    <source>
        <dbReference type="ARBA" id="ARBA00022723"/>
    </source>
</evidence>
<reference evidence="3" key="1">
    <citation type="journal article" date="2018" name="Environ. Microbiol.">
        <title>Sporulation capability and amylosome conservation among diverse human colonic and rumen isolates of the keystone starch-degrader Ruminococcus bromii.</title>
        <authorList>
            <person name="Mukhopadhya I."/>
            <person name="Morais S."/>
            <person name="Laverde-Gomez J."/>
            <person name="Sheridan P.O."/>
            <person name="Walker A.W."/>
            <person name="Kelly W."/>
            <person name="Klieve A.V."/>
            <person name="Ouwerkerk D."/>
            <person name="Duncan S.H."/>
            <person name="Louis P."/>
            <person name="Koropatkin N."/>
            <person name="Cockburn D."/>
            <person name="Kibler R."/>
            <person name="Cooper P.J."/>
            <person name="Sandoval C."/>
            <person name="Crost E."/>
            <person name="Juge N."/>
            <person name="Bayer E.A."/>
            <person name="Flint H.J."/>
        </authorList>
    </citation>
    <scope>NUCLEOTIDE SEQUENCE [LARGE SCALE GENOMIC DNA]</scope>
    <source>
        <strain evidence="3">ATCC 27255</strain>
    </source>
</reference>
<dbReference type="NCBIfam" id="TIGR00010">
    <property type="entry name" value="YchF/TatD family DNA exonuclease"/>
    <property type="match status" value="1"/>
</dbReference>
<dbReference type="GO" id="GO:0016788">
    <property type="term" value="F:hydrolase activity, acting on ester bonds"/>
    <property type="evidence" value="ECO:0007669"/>
    <property type="project" value="InterPro"/>
</dbReference>
<dbReference type="InterPro" id="IPR032466">
    <property type="entry name" value="Metal_Hydrolase"/>
</dbReference>
<protein>
    <submittedName>
        <fullName evidence="3">Putative deoxyribonuclease YcfH</fullName>
        <ecNumber evidence="3">3.1.21.-</ecNumber>
    </submittedName>
</protein>
<evidence type="ECO:0000313" key="4">
    <source>
        <dbReference type="Proteomes" id="UP000233425"/>
    </source>
</evidence>
<dbReference type="GO" id="GO:0004536">
    <property type="term" value="F:DNA nuclease activity"/>
    <property type="evidence" value="ECO:0007669"/>
    <property type="project" value="InterPro"/>
</dbReference>
<name>A0A2N0UIU6_9FIRM</name>
<dbReference type="RefSeq" id="WP_101029699.1">
    <property type="nucleotide sequence ID" value="NZ_CABMMZ010000073.1"/>
</dbReference>
<keyword evidence="2 3" id="KW-0378">Hydrolase</keyword>
<dbReference type="SUPFAM" id="SSF51556">
    <property type="entry name" value="Metallo-dependent hydrolases"/>
    <property type="match status" value="1"/>
</dbReference>
<sequence>MSLYNNIFDAHAHYDDKWFDDDRFELLENIHTKGVCGIVNNAVDLETAKTCIEYAEKYDFMYAAVGFHPENLENIPDNYLEQLAQLSKHKKVVAIGETGLDYHWDIPKDLQKRVFEEQIRLSLDLEMPLIVHDREAHGDVYDLLRKYKPNALVHCFSGSVELMREAVRMGMYISLGGVVTFKNARHSLEVASEIPLDRLLLETDAPYMAPVPFRGKRCDSSMIVYAAEKIASLRNISISELLQITCDNAKRFYNIDD</sequence>
<dbReference type="Pfam" id="PF01026">
    <property type="entry name" value="TatD_DNase"/>
    <property type="match status" value="1"/>
</dbReference>
<comment type="caution">
    <text evidence="3">The sequence shown here is derived from an EMBL/GenBank/DDBJ whole genome shotgun (WGS) entry which is preliminary data.</text>
</comment>
<dbReference type="Gene3D" id="3.20.20.140">
    <property type="entry name" value="Metal-dependent hydrolases"/>
    <property type="match status" value="1"/>
</dbReference>
<dbReference type="CDD" id="cd01310">
    <property type="entry name" value="TatD_DNAse"/>
    <property type="match status" value="1"/>
</dbReference>
<evidence type="ECO:0000313" key="3">
    <source>
        <dbReference type="EMBL" id="PKD26914.1"/>
    </source>
</evidence>
<keyword evidence="1" id="KW-0479">Metal-binding</keyword>
<evidence type="ECO:0000256" key="2">
    <source>
        <dbReference type="ARBA" id="ARBA00022801"/>
    </source>
</evidence>
<dbReference type="EMBL" id="NNSR01000073">
    <property type="protein sequence ID" value="PKD26914.1"/>
    <property type="molecule type" value="Genomic_DNA"/>
</dbReference>
<dbReference type="FunFam" id="3.20.20.140:FF:000005">
    <property type="entry name" value="TatD family hydrolase"/>
    <property type="match status" value="1"/>
</dbReference>
<dbReference type="AlphaFoldDB" id="A0A2N0UIU6"/>
<dbReference type="PANTHER" id="PTHR46124:SF2">
    <property type="entry name" value="D-AMINOACYL-TRNA DEACYLASE"/>
    <property type="match status" value="1"/>
</dbReference>
<dbReference type="Proteomes" id="UP000233425">
    <property type="component" value="Unassembled WGS sequence"/>
</dbReference>
<dbReference type="GO" id="GO:0046872">
    <property type="term" value="F:metal ion binding"/>
    <property type="evidence" value="ECO:0007669"/>
    <property type="project" value="UniProtKB-KW"/>
</dbReference>
<proteinExistence type="predicted"/>
<dbReference type="PANTHER" id="PTHR46124">
    <property type="entry name" value="D-AMINOACYL-TRNA DEACYLASE"/>
    <property type="match status" value="1"/>
</dbReference>
<organism evidence="3 4">
    <name type="scientific">Ruminococcus bromii</name>
    <dbReference type="NCBI Taxonomy" id="40518"/>
    <lineage>
        <taxon>Bacteria</taxon>
        <taxon>Bacillati</taxon>
        <taxon>Bacillota</taxon>
        <taxon>Clostridia</taxon>
        <taxon>Eubacteriales</taxon>
        <taxon>Oscillospiraceae</taxon>
        <taxon>Ruminococcus</taxon>
    </lineage>
</organism>
<dbReference type="InterPro" id="IPR015991">
    <property type="entry name" value="TatD/YcfH-like"/>
</dbReference>
<dbReference type="GO" id="GO:0005829">
    <property type="term" value="C:cytosol"/>
    <property type="evidence" value="ECO:0007669"/>
    <property type="project" value="TreeGrafter"/>
</dbReference>
<dbReference type="EC" id="3.1.21.-" evidence="3"/>
<dbReference type="InterPro" id="IPR018228">
    <property type="entry name" value="DNase_TatD-rel_CS"/>
</dbReference>
<gene>
    <name evidence="3" type="primary">ycfH</name>
    <name evidence="3" type="ORF">RBATCC27255_01779</name>
</gene>
<dbReference type="PIRSF" id="PIRSF005902">
    <property type="entry name" value="DNase_TatD"/>
    <property type="match status" value="1"/>
</dbReference>
<keyword evidence="4" id="KW-1185">Reference proteome</keyword>
<dbReference type="PROSITE" id="PS01091">
    <property type="entry name" value="TATD_3"/>
    <property type="match status" value="1"/>
</dbReference>